<comment type="caution">
    <text evidence="1">The sequence shown here is derived from an EMBL/GenBank/DDBJ whole genome shotgun (WGS) entry which is preliminary data.</text>
</comment>
<reference evidence="1 2" key="1">
    <citation type="submission" date="2021-01" db="EMBL/GenBank/DDBJ databases">
        <title>Tumebacillus sp. strain ITR2 16S ribosomal RNA gene Genome sequencing and assembly.</title>
        <authorList>
            <person name="Kang M."/>
        </authorList>
    </citation>
    <scope>NUCLEOTIDE SEQUENCE [LARGE SCALE GENOMIC DNA]</scope>
    <source>
        <strain evidence="1 2">ITR2</strain>
    </source>
</reference>
<accession>A0ABS1JEI7</accession>
<organism evidence="1 2">
    <name type="scientific">Tumebacillus amylolyticus</name>
    <dbReference type="NCBI Taxonomy" id="2801339"/>
    <lineage>
        <taxon>Bacteria</taxon>
        <taxon>Bacillati</taxon>
        <taxon>Bacillota</taxon>
        <taxon>Bacilli</taxon>
        <taxon>Bacillales</taxon>
        <taxon>Alicyclobacillaceae</taxon>
        <taxon>Tumebacillus</taxon>
    </lineage>
</organism>
<gene>
    <name evidence="1" type="ORF">JJB07_18770</name>
</gene>
<name>A0ABS1JEI7_9BACL</name>
<dbReference type="RefSeq" id="WP_201637608.1">
    <property type="nucleotide sequence ID" value="NZ_JAEQNB010000006.1"/>
</dbReference>
<dbReference type="Proteomes" id="UP000602284">
    <property type="component" value="Unassembled WGS sequence"/>
</dbReference>
<proteinExistence type="predicted"/>
<dbReference type="EMBL" id="JAEQNB010000006">
    <property type="protein sequence ID" value="MBL0388653.1"/>
    <property type="molecule type" value="Genomic_DNA"/>
</dbReference>
<evidence type="ECO:0000313" key="2">
    <source>
        <dbReference type="Proteomes" id="UP000602284"/>
    </source>
</evidence>
<keyword evidence="2" id="KW-1185">Reference proteome</keyword>
<evidence type="ECO:0000313" key="1">
    <source>
        <dbReference type="EMBL" id="MBL0388653.1"/>
    </source>
</evidence>
<evidence type="ECO:0008006" key="3">
    <source>
        <dbReference type="Google" id="ProtNLM"/>
    </source>
</evidence>
<protein>
    <recommendedName>
        <fullName evidence="3">DNA mismatch repair protein</fullName>
    </recommendedName>
</protein>
<sequence length="182" mass="21300">MKTTRQEVMDWGLHFMNEIGTDEICSVCISYGGSCCSGCKHLADGVGCQSRNTSCTSWLCGYLLFIFHETGLLYDWNEFWEQVPGKAYRQDSTPHELDIENWLGTRDLRRLTALFSKDLEELVQTDRQYYVVRLNDLLYRYISAAYAISPLDQNSVNSLNRKLHRLTKGFQRYHTFKKHHIR</sequence>